<sequence length="135" mass="15741">MSAVIRCAGRALRRPSSFTSKQQRFAVMPMEVVGPRRLHCLSEPRSCMHRPYYLGMYPLVQPQRVKDSTLLKLDQISRCLDRDNELMERLGEAIRAKIKRDRRRRMLVRTSILGTLGAAFLWWRSSRGQGDHTKQ</sequence>
<comment type="caution">
    <text evidence="2">The sequence shown here is derived from an EMBL/GenBank/DDBJ whole genome shotgun (WGS) entry which is preliminary data.</text>
</comment>
<evidence type="ECO:0000313" key="2">
    <source>
        <dbReference type="EMBL" id="TVU23511.1"/>
    </source>
</evidence>
<reference evidence="2 4" key="1">
    <citation type="journal article" date="2019" name="Sci. Rep.">
        <title>A high-quality genome of Eragrostis curvula grass provides insights into Poaceae evolution and supports new strategies to enhance forage quality.</title>
        <authorList>
            <person name="Carballo J."/>
            <person name="Santos B.A.C.M."/>
            <person name="Zappacosta D."/>
            <person name="Garbus I."/>
            <person name="Selva J.P."/>
            <person name="Gallo C.A."/>
            <person name="Diaz A."/>
            <person name="Albertini E."/>
            <person name="Caccamo M."/>
            <person name="Echenique V."/>
        </authorList>
    </citation>
    <scope>NUCLEOTIDE SEQUENCE [LARGE SCALE GENOMIC DNA]</scope>
    <source>
        <strain evidence="4">cv. Victoria</strain>
        <tissue evidence="2">Leaf</tissue>
    </source>
</reference>
<dbReference type="Proteomes" id="UP000324897">
    <property type="component" value="Chromosome 2"/>
</dbReference>
<protein>
    <submittedName>
        <fullName evidence="2">Uncharacterized protein</fullName>
    </submittedName>
</protein>
<evidence type="ECO:0000256" key="1">
    <source>
        <dbReference type="SAM" id="Phobius"/>
    </source>
</evidence>
<evidence type="ECO:0000313" key="4">
    <source>
        <dbReference type="Proteomes" id="UP000324897"/>
    </source>
</evidence>
<keyword evidence="4" id="KW-1185">Reference proteome</keyword>
<dbReference type="AlphaFoldDB" id="A0A5J9UJL7"/>
<keyword evidence="1" id="KW-1133">Transmembrane helix</keyword>
<organism evidence="2 4">
    <name type="scientific">Eragrostis curvula</name>
    <name type="common">weeping love grass</name>
    <dbReference type="NCBI Taxonomy" id="38414"/>
    <lineage>
        <taxon>Eukaryota</taxon>
        <taxon>Viridiplantae</taxon>
        <taxon>Streptophyta</taxon>
        <taxon>Embryophyta</taxon>
        <taxon>Tracheophyta</taxon>
        <taxon>Spermatophyta</taxon>
        <taxon>Magnoliopsida</taxon>
        <taxon>Liliopsida</taxon>
        <taxon>Poales</taxon>
        <taxon>Poaceae</taxon>
        <taxon>PACMAD clade</taxon>
        <taxon>Chloridoideae</taxon>
        <taxon>Eragrostideae</taxon>
        <taxon>Eragrostidinae</taxon>
        <taxon>Eragrostis</taxon>
    </lineage>
</organism>
<dbReference type="Gramene" id="TVU23549">
    <property type="protein sequence ID" value="TVU23549"/>
    <property type="gene ID" value="EJB05_25923"/>
</dbReference>
<accession>A0A5J9UJL7</accession>
<dbReference type="EMBL" id="RWGY01000013">
    <property type="protein sequence ID" value="TVU23549.1"/>
    <property type="molecule type" value="Genomic_DNA"/>
</dbReference>
<keyword evidence="1" id="KW-0812">Transmembrane</keyword>
<dbReference type="Gramene" id="TVU23511">
    <property type="protein sequence ID" value="TVU23511"/>
    <property type="gene ID" value="EJB05_25885"/>
</dbReference>
<keyword evidence="1" id="KW-0472">Membrane</keyword>
<dbReference type="EMBL" id="RWGY01000013">
    <property type="protein sequence ID" value="TVU23511.1"/>
    <property type="molecule type" value="Genomic_DNA"/>
</dbReference>
<feature type="transmembrane region" description="Helical" evidence="1">
    <location>
        <begin position="106"/>
        <end position="123"/>
    </location>
</feature>
<gene>
    <name evidence="2" type="ORF">EJB05_25885</name>
    <name evidence="3" type="ORF">EJB05_25923</name>
</gene>
<evidence type="ECO:0000313" key="3">
    <source>
        <dbReference type="EMBL" id="TVU23549.1"/>
    </source>
</evidence>
<name>A0A5J9UJL7_9POAL</name>
<proteinExistence type="predicted"/>